<gene>
    <name evidence="16" type="ORF">F0562_010075</name>
</gene>
<dbReference type="PROSITE" id="PS50011">
    <property type="entry name" value="PROTEIN_KINASE_DOM"/>
    <property type="match status" value="1"/>
</dbReference>
<keyword evidence="8" id="KW-0418">Kinase</keyword>
<dbReference type="InterPro" id="IPR008271">
    <property type="entry name" value="Ser/Thr_kinase_AS"/>
</dbReference>
<dbReference type="EC" id="2.7.11.25" evidence="2"/>
<comment type="catalytic activity">
    <reaction evidence="12">
        <text>L-seryl-[protein] + ATP = O-phospho-L-seryl-[protein] + ADP + H(+)</text>
        <dbReference type="Rhea" id="RHEA:17989"/>
        <dbReference type="Rhea" id="RHEA-COMP:9863"/>
        <dbReference type="Rhea" id="RHEA-COMP:11604"/>
        <dbReference type="ChEBI" id="CHEBI:15378"/>
        <dbReference type="ChEBI" id="CHEBI:29999"/>
        <dbReference type="ChEBI" id="CHEBI:30616"/>
        <dbReference type="ChEBI" id="CHEBI:83421"/>
        <dbReference type="ChEBI" id="CHEBI:456216"/>
        <dbReference type="EC" id="2.7.11.25"/>
    </reaction>
</comment>
<dbReference type="InterPro" id="IPR000719">
    <property type="entry name" value="Prot_kinase_dom"/>
</dbReference>
<evidence type="ECO:0000313" key="17">
    <source>
        <dbReference type="Proteomes" id="UP000325577"/>
    </source>
</evidence>
<reference evidence="16 17" key="1">
    <citation type="submission" date="2019-09" db="EMBL/GenBank/DDBJ databases">
        <title>A chromosome-level genome assembly of the Chinese tupelo Nyssa sinensis.</title>
        <authorList>
            <person name="Yang X."/>
            <person name="Kang M."/>
            <person name="Yang Y."/>
            <person name="Xiong H."/>
            <person name="Wang M."/>
            <person name="Zhang Z."/>
            <person name="Wang Z."/>
            <person name="Wu H."/>
            <person name="Ma T."/>
            <person name="Liu J."/>
            <person name="Xi Z."/>
        </authorList>
    </citation>
    <scope>NUCLEOTIDE SEQUENCE [LARGE SCALE GENOMIC DNA]</scope>
    <source>
        <strain evidence="16">J267</strain>
        <tissue evidence="16">Leaf</tissue>
    </source>
</reference>
<dbReference type="SMART" id="SM00220">
    <property type="entry name" value="S_TKc"/>
    <property type="match status" value="1"/>
</dbReference>
<comment type="similarity">
    <text evidence="14">Belongs to the protein kinase superfamily.</text>
</comment>
<evidence type="ECO:0000256" key="6">
    <source>
        <dbReference type="ARBA" id="ARBA00022682"/>
    </source>
</evidence>
<keyword evidence="5" id="KW-0808">Transferase</keyword>
<dbReference type="FunFam" id="1.10.510.10:FF:000852">
    <property type="entry name" value="Mitogen-activated protein kinase kinase kinase 17"/>
    <property type="match status" value="1"/>
</dbReference>
<evidence type="ECO:0000256" key="8">
    <source>
        <dbReference type="ARBA" id="ARBA00022777"/>
    </source>
</evidence>
<dbReference type="AlphaFoldDB" id="A0A5J5A1K1"/>
<dbReference type="Gene3D" id="1.10.510.10">
    <property type="entry name" value="Transferase(Phosphotransferase) domain 1"/>
    <property type="match status" value="1"/>
</dbReference>
<evidence type="ECO:0000256" key="2">
    <source>
        <dbReference type="ARBA" id="ARBA00012406"/>
    </source>
</evidence>
<evidence type="ECO:0000256" key="7">
    <source>
        <dbReference type="ARBA" id="ARBA00022741"/>
    </source>
</evidence>
<dbReference type="Proteomes" id="UP000325577">
    <property type="component" value="Linkage Group LG4"/>
</dbReference>
<dbReference type="InterPro" id="IPR011009">
    <property type="entry name" value="Kinase-like_dom_sf"/>
</dbReference>
<keyword evidence="9 13" id="KW-0067">ATP-binding</keyword>
<evidence type="ECO:0000256" key="10">
    <source>
        <dbReference type="ARBA" id="ARBA00023242"/>
    </source>
</evidence>
<dbReference type="Pfam" id="PF00069">
    <property type="entry name" value="Pkinase"/>
    <property type="match status" value="1"/>
</dbReference>
<dbReference type="InterPro" id="IPR017441">
    <property type="entry name" value="Protein_kinase_ATP_BS"/>
</dbReference>
<evidence type="ECO:0000256" key="13">
    <source>
        <dbReference type="PROSITE-ProRule" id="PRU10141"/>
    </source>
</evidence>
<dbReference type="CDD" id="cd06606">
    <property type="entry name" value="STKc_MAPKKK"/>
    <property type="match status" value="1"/>
</dbReference>
<name>A0A5J5A1K1_9ASTE</name>
<keyword evidence="6" id="KW-0938">Abscisic acid signaling pathway</keyword>
<evidence type="ECO:0000256" key="3">
    <source>
        <dbReference type="ARBA" id="ARBA00022527"/>
    </source>
</evidence>
<comment type="catalytic activity">
    <reaction evidence="11">
        <text>L-threonyl-[protein] + ATP = O-phospho-L-threonyl-[protein] + ADP + H(+)</text>
        <dbReference type="Rhea" id="RHEA:46608"/>
        <dbReference type="Rhea" id="RHEA-COMP:11060"/>
        <dbReference type="Rhea" id="RHEA-COMP:11605"/>
        <dbReference type="ChEBI" id="CHEBI:15378"/>
        <dbReference type="ChEBI" id="CHEBI:30013"/>
        <dbReference type="ChEBI" id="CHEBI:30616"/>
        <dbReference type="ChEBI" id="CHEBI:61977"/>
        <dbReference type="ChEBI" id="CHEBI:456216"/>
        <dbReference type="EC" id="2.7.11.25"/>
    </reaction>
</comment>
<keyword evidence="3 14" id="KW-0723">Serine/threonine-protein kinase</keyword>
<evidence type="ECO:0000256" key="4">
    <source>
        <dbReference type="ARBA" id="ARBA00022553"/>
    </source>
</evidence>
<feature type="domain" description="Protein kinase" evidence="15">
    <location>
        <begin position="3"/>
        <end position="254"/>
    </location>
</feature>
<dbReference type="PANTHER" id="PTHR48011">
    <property type="entry name" value="CCR4-NOT TRANSCRIPTIONAL COMPLEX SUBUNIT CAF120-RELATED"/>
    <property type="match status" value="1"/>
</dbReference>
<keyword evidence="4" id="KW-0597">Phosphoprotein</keyword>
<keyword evidence="7 13" id="KW-0547">Nucleotide-binding</keyword>
<evidence type="ECO:0000256" key="12">
    <source>
        <dbReference type="ARBA" id="ARBA00048329"/>
    </source>
</evidence>
<keyword evidence="10" id="KW-0539">Nucleus</keyword>
<dbReference type="GO" id="GO:0006970">
    <property type="term" value="P:response to osmotic stress"/>
    <property type="evidence" value="ECO:0007669"/>
    <property type="project" value="UniProtKB-ARBA"/>
</dbReference>
<dbReference type="GO" id="GO:0009738">
    <property type="term" value="P:abscisic acid-activated signaling pathway"/>
    <property type="evidence" value="ECO:0007669"/>
    <property type="project" value="UniProtKB-KW"/>
</dbReference>
<evidence type="ECO:0000259" key="15">
    <source>
        <dbReference type="PROSITE" id="PS50011"/>
    </source>
</evidence>
<dbReference type="GO" id="GO:0019901">
    <property type="term" value="F:protein kinase binding"/>
    <property type="evidence" value="ECO:0007669"/>
    <property type="project" value="UniProtKB-ARBA"/>
</dbReference>
<evidence type="ECO:0000256" key="14">
    <source>
        <dbReference type="RuleBase" id="RU000304"/>
    </source>
</evidence>
<keyword evidence="17" id="KW-1185">Reference proteome</keyword>
<dbReference type="GO" id="GO:0004709">
    <property type="term" value="F:MAP kinase kinase kinase activity"/>
    <property type="evidence" value="ECO:0007669"/>
    <property type="project" value="UniProtKB-EC"/>
</dbReference>
<dbReference type="PROSITE" id="PS00107">
    <property type="entry name" value="PROTEIN_KINASE_ATP"/>
    <property type="match status" value="1"/>
</dbReference>
<dbReference type="OrthoDB" id="275301at2759"/>
<evidence type="ECO:0000256" key="11">
    <source>
        <dbReference type="ARBA" id="ARBA00047559"/>
    </source>
</evidence>
<proteinExistence type="inferred from homology"/>
<dbReference type="PANTHER" id="PTHR48011:SF76">
    <property type="entry name" value="MITOGEN-ACTIVATED PROTEIN KINASE KINASE KINASE 15"/>
    <property type="match status" value="1"/>
</dbReference>
<dbReference type="EMBL" id="CM018047">
    <property type="protein sequence ID" value="KAA8523652.1"/>
    <property type="molecule type" value="Genomic_DNA"/>
</dbReference>
<dbReference type="GO" id="GO:0005524">
    <property type="term" value="F:ATP binding"/>
    <property type="evidence" value="ECO:0007669"/>
    <property type="project" value="UniProtKB-UniRule"/>
</dbReference>
<evidence type="ECO:0000256" key="9">
    <source>
        <dbReference type="ARBA" id="ARBA00022840"/>
    </source>
</evidence>
<sequence>MEWKRGATVGRGASATVSIASTVSGELFAVKSTDLARSAFLQREKDFLSQLSSPHIVKYTGFDITYENNKPIFNLFMEYVPDGTLSDAIKSQGGSIDEPMIRLYTNQILQGLDYLHLNGVVHCDIKGQNILIGKDGVKIGDLGCARLVDGDVTASTFSGTPMFMAPEVARGEEQGFPADVWALGCTIIQMATGSNPWPEVNDPVSALYRIGFSGDVPDIPRWLSEDAKDFLSKCLKRESKERWTAKQLLQHPFLVKFESNSEQVNEFTRNSPTGVLDQGFWDSLELPETPQNLTHISSSYSSPAERIGRLIGGTASSSSSLPNWTWEEDWVTVRSNQIEESEKISIRNSNMNPDDGHLINRELFLFSFVNVEDIGDSIVDEDLLLEYFLNKISSIDISSFRTEFVKSLGNPTYIPPSIGMLWRLLQLTRD</sequence>
<evidence type="ECO:0000256" key="1">
    <source>
        <dbReference type="ARBA" id="ARBA00004123"/>
    </source>
</evidence>
<protein>
    <recommendedName>
        <fullName evidence="2">mitogen-activated protein kinase kinase kinase</fullName>
        <ecNumber evidence="2">2.7.11.25</ecNumber>
    </recommendedName>
</protein>
<evidence type="ECO:0000313" key="16">
    <source>
        <dbReference type="EMBL" id="KAA8523652.1"/>
    </source>
</evidence>
<accession>A0A5J5A1K1</accession>
<organism evidence="16 17">
    <name type="scientific">Nyssa sinensis</name>
    <dbReference type="NCBI Taxonomy" id="561372"/>
    <lineage>
        <taxon>Eukaryota</taxon>
        <taxon>Viridiplantae</taxon>
        <taxon>Streptophyta</taxon>
        <taxon>Embryophyta</taxon>
        <taxon>Tracheophyta</taxon>
        <taxon>Spermatophyta</taxon>
        <taxon>Magnoliopsida</taxon>
        <taxon>eudicotyledons</taxon>
        <taxon>Gunneridae</taxon>
        <taxon>Pentapetalae</taxon>
        <taxon>asterids</taxon>
        <taxon>Cornales</taxon>
        <taxon>Nyssaceae</taxon>
        <taxon>Nyssa</taxon>
    </lineage>
</organism>
<comment type="subcellular location">
    <subcellularLocation>
        <location evidence="1">Nucleus</location>
    </subcellularLocation>
</comment>
<dbReference type="SUPFAM" id="SSF56112">
    <property type="entry name" value="Protein kinase-like (PK-like)"/>
    <property type="match status" value="1"/>
</dbReference>
<evidence type="ECO:0000256" key="5">
    <source>
        <dbReference type="ARBA" id="ARBA00022679"/>
    </source>
</evidence>
<dbReference type="GO" id="GO:0005634">
    <property type="term" value="C:nucleus"/>
    <property type="evidence" value="ECO:0007669"/>
    <property type="project" value="UniProtKB-SubCell"/>
</dbReference>
<feature type="binding site" evidence="13">
    <location>
        <position position="31"/>
    </location>
    <ligand>
        <name>ATP</name>
        <dbReference type="ChEBI" id="CHEBI:30616"/>
    </ligand>
</feature>
<dbReference type="InterPro" id="IPR052751">
    <property type="entry name" value="Plant_MAPKKK"/>
</dbReference>
<dbReference type="PROSITE" id="PS00108">
    <property type="entry name" value="PROTEIN_KINASE_ST"/>
    <property type="match status" value="1"/>
</dbReference>